<keyword evidence="6 7" id="KW-0472">Membrane</keyword>
<keyword evidence="3" id="KW-1003">Cell membrane</keyword>
<comment type="subcellular location">
    <subcellularLocation>
        <location evidence="1">Cell membrane</location>
        <topology evidence="1">Multi-pass membrane protein</topology>
    </subcellularLocation>
</comment>
<name>A0A4R6PYC3_9FIRM</name>
<reference evidence="8 9" key="1">
    <citation type="submission" date="2019-03" db="EMBL/GenBank/DDBJ databases">
        <title>Genomic Encyclopedia of Type Strains, Phase IV (KMG-IV): sequencing the most valuable type-strain genomes for metagenomic binning, comparative biology and taxonomic classification.</title>
        <authorList>
            <person name="Goeker M."/>
        </authorList>
    </citation>
    <scope>NUCLEOTIDE SEQUENCE [LARGE SCALE GENOMIC DNA]</scope>
    <source>
        <strain evidence="8 9">DSM 28287</strain>
    </source>
</reference>
<dbReference type="GO" id="GO:0015297">
    <property type="term" value="F:antiporter activity"/>
    <property type="evidence" value="ECO:0007669"/>
    <property type="project" value="InterPro"/>
</dbReference>
<feature type="transmembrane region" description="Helical" evidence="7">
    <location>
        <begin position="389"/>
        <end position="414"/>
    </location>
</feature>
<dbReference type="PIRSF" id="PIRSF006603">
    <property type="entry name" value="DinF"/>
    <property type="match status" value="1"/>
</dbReference>
<evidence type="ECO:0000313" key="9">
    <source>
        <dbReference type="Proteomes" id="UP000295500"/>
    </source>
</evidence>
<feature type="transmembrane region" description="Helical" evidence="7">
    <location>
        <begin position="196"/>
        <end position="217"/>
    </location>
</feature>
<dbReference type="PANTHER" id="PTHR42925:SF2">
    <property type="entry name" value="NA+ DRIVEN MULTIDRUG EFFLUX PUMP"/>
    <property type="match status" value="1"/>
</dbReference>
<dbReference type="InterPro" id="IPR048279">
    <property type="entry name" value="MdtK-like"/>
</dbReference>
<dbReference type="GO" id="GO:0042910">
    <property type="term" value="F:xenobiotic transmembrane transporter activity"/>
    <property type="evidence" value="ECO:0007669"/>
    <property type="project" value="InterPro"/>
</dbReference>
<evidence type="ECO:0000256" key="5">
    <source>
        <dbReference type="ARBA" id="ARBA00022989"/>
    </source>
</evidence>
<dbReference type="PANTHER" id="PTHR42925">
    <property type="entry name" value="MULTIDRUG AND TOXIN EFFLUX PROTEIN MATE FAMILY"/>
    <property type="match status" value="1"/>
</dbReference>
<dbReference type="Proteomes" id="UP000295500">
    <property type="component" value="Unassembled WGS sequence"/>
</dbReference>
<dbReference type="AlphaFoldDB" id="A0A4R6PYC3"/>
<evidence type="ECO:0000313" key="8">
    <source>
        <dbReference type="EMBL" id="TDP48634.1"/>
    </source>
</evidence>
<dbReference type="Pfam" id="PF01554">
    <property type="entry name" value="MatE"/>
    <property type="match status" value="2"/>
</dbReference>
<feature type="transmembrane region" description="Helical" evidence="7">
    <location>
        <begin position="286"/>
        <end position="303"/>
    </location>
</feature>
<feature type="transmembrane region" description="Helical" evidence="7">
    <location>
        <begin position="91"/>
        <end position="113"/>
    </location>
</feature>
<keyword evidence="5 7" id="KW-1133">Transmembrane helix</keyword>
<evidence type="ECO:0000256" key="4">
    <source>
        <dbReference type="ARBA" id="ARBA00022692"/>
    </source>
</evidence>
<feature type="transmembrane region" description="Helical" evidence="7">
    <location>
        <begin position="324"/>
        <end position="344"/>
    </location>
</feature>
<dbReference type="GO" id="GO:0005886">
    <property type="term" value="C:plasma membrane"/>
    <property type="evidence" value="ECO:0007669"/>
    <property type="project" value="UniProtKB-SubCell"/>
</dbReference>
<sequence length="450" mass="49114">MERLSEDKTFYRKLLIVGIPVVFQNLISIGLNLIDTLMIGMLGKQELAAVGAANQVYFIYTVTLFGLFSGAAVYTAQYWGSQNLKGIKHLIGIDYVVAIVLAASVTAVSYALAPEIIRLFSKDPEVIHYGTQYIRIASLSYPISGISMVISYNSRAIQRLNVATAVSAAALGINAVLNYILIFGKCGMPMLGVRGAAVATCIARICELIALLVYVYATKNHPFRGTPSELFSFGRNLFQNVMRTAIPVVFTEGGWALSFAMIFAAYGKLGVSALAVSQVVNVVCDMLQSFYFGVGNATAMLIGEALGQGHKNKAYRYGKLSFRAVMLLNVVMTAVMFLLAKPIAGIYNFDAETTHLLILAIWAQALILTPKMLAYLPIVGILRAGGDTLFCMVLDISCNFLIAVPMAFLCVMVFHLSLPIAIILVDLSDLVRIFFCIPRFRSRKWINIVA</sequence>
<feature type="transmembrane region" description="Helical" evidence="7">
    <location>
        <begin position="133"/>
        <end position="150"/>
    </location>
</feature>
<comment type="caution">
    <text evidence="8">The sequence shown here is derived from an EMBL/GenBank/DDBJ whole genome shotgun (WGS) entry which is preliminary data.</text>
</comment>
<feature type="transmembrane region" description="Helical" evidence="7">
    <location>
        <begin position="162"/>
        <end position="184"/>
    </location>
</feature>
<protein>
    <submittedName>
        <fullName evidence="8">Putative MATE family efflux protein</fullName>
    </submittedName>
</protein>
<feature type="transmembrane region" description="Helical" evidence="7">
    <location>
        <begin position="245"/>
        <end position="266"/>
    </location>
</feature>
<keyword evidence="2" id="KW-0813">Transport</keyword>
<gene>
    <name evidence="8" type="ORF">EV211_15012</name>
</gene>
<evidence type="ECO:0000256" key="2">
    <source>
        <dbReference type="ARBA" id="ARBA00022448"/>
    </source>
</evidence>
<feature type="transmembrane region" description="Helical" evidence="7">
    <location>
        <begin position="57"/>
        <end position="79"/>
    </location>
</feature>
<dbReference type="CDD" id="cd13134">
    <property type="entry name" value="MATE_like_8"/>
    <property type="match status" value="1"/>
</dbReference>
<evidence type="ECO:0000256" key="6">
    <source>
        <dbReference type="ARBA" id="ARBA00023136"/>
    </source>
</evidence>
<dbReference type="InterPro" id="IPR047135">
    <property type="entry name" value="YsiQ"/>
</dbReference>
<dbReference type="OrthoDB" id="9780160at2"/>
<evidence type="ECO:0000256" key="7">
    <source>
        <dbReference type="SAM" id="Phobius"/>
    </source>
</evidence>
<evidence type="ECO:0000256" key="1">
    <source>
        <dbReference type="ARBA" id="ARBA00004651"/>
    </source>
</evidence>
<accession>A0A4R6PYC3</accession>
<feature type="transmembrane region" description="Helical" evidence="7">
    <location>
        <begin position="14"/>
        <end position="34"/>
    </location>
</feature>
<keyword evidence="4 7" id="KW-0812">Transmembrane</keyword>
<feature type="transmembrane region" description="Helical" evidence="7">
    <location>
        <begin position="356"/>
        <end position="382"/>
    </location>
</feature>
<evidence type="ECO:0000256" key="3">
    <source>
        <dbReference type="ARBA" id="ARBA00022475"/>
    </source>
</evidence>
<organism evidence="8 9">
    <name type="scientific">Aminicella lysinilytica</name>
    <dbReference type="NCBI Taxonomy" id="433323"/>
    <lineage>
        <taxon>Bacteria</taxon>
        <taxon>Bacillati</taxon>
        <taxon>Bacillota</taxon>
        <taxon>Clostridia</taxon>
        <taxon>Peptostreptococcales</taxon>
        <taxon>Anaerovoracaceae</taxon>
        <taxon>Aminicella</taxon>
    </lineage>
</organism>
<dbReference type="InterPro" id="IPR002528">
    <property type="entry name" value="MATE_fam"/>
</dbReference>
<dbReference type="NCBIfam" id="TIGR00797">
    <property type="entry name" value="matE"/>
    <property type="match status" value="1"/>
</dbReference>
<dbReference type="EMBL" id="SNXO01000050">
    <property type="protein sequence ID" value="TDP48634.1"/>
    <property type="molecule type" value="Genomic_DNA"/>
</dbReference>
<proteinExistence type="predicted"/>
<keyword evidence="9" id="KW-1185">Reference proteome</keyword>